<accession>A0A8T0RUY0</accession>
<evidence type="ECO:0000313" key="2">
    <source>
        <dbReference type="Proteomes" id="UP000823388"/>
    </source>
</evidence>
<sequence>MLSTKLVEDPNQVALRPRKQTIQSIVAMQMQLCKDMQQEPFFITIRRFVKPEPAEATISVTCSNSEPVANNQESGQRL</sequence>
<evidence type="ECO:0000313" key="1">
    <source>
        <dbReference type="EMBL" id="KAG2590201.1"/>
    </source>
</evidence>
<dbReference type="Proteomes" id="UP000823388">
    <property type="component" value="Chromosome 5N"/>
</dbReference>
<gene>
    <name evidence="1" type="ORF">PVAP13_5NG280300</name>
</gene>
<dbReference type="EMBL" id="CM029046">
    <property type="protein sequence ID" value="KAG2590201.1"/>
    <property type="molecule type" value="Genomic_DNA"/>
</dbReference>
<proteinExistence type="predicted"/>
<reference evidence="1" key="1">
    <citation type="submission" date="2020-05" db="EMBL/GenBank/DDBJ databases">
        <title>WGS assembly of Panicum virgatum.</title>
        <authorList>
            <person name="Lovell J.T."/>
            <person name="Jenkins J."/>
            <person name="Shu S."/>
            <person name="Juenger T.E."/>
            <person name="Schmutz J."/>
        </authorList>
    </citation>
    <scope>NUCLEOTIDE SEQUENCE</scope>
    <source>
        <strain evidence="1">AP13</strain>
    </source>
</reference>
<dbReference type="AlphaFoldDB" id="A0A8T0RUY0"/>
<organism evidence="1 2">
    <name type="scientific">Panicum virgatum</name>
    <name type="common">Blackwell switchgrass</name>
    <dbReference type="NCBI Taxonomy" id="38727"/>
    <lineage>
        <taxon>Eukaryota</taxon>
        <taxon>Viridiplantae</taxon>
        <taxon>Streptophyta</taxon>
        <taxon>Embryophyta</taxon>
        <taxon>Tracheophyta</taxon>
        <taxon>Spermatophyta</taxon>
        <taxon>Magnoliopsida</taxon>
        <taxon>Liliopsida</taxon>
        <taxon>Poales</taxon>
        <taxon>Poaceae</taxon>
        <taxon>PACMAD clade</taxon>
        <taxon>Panicoideae</taxon>
        <taxon>Panicodae</taxon>
        <taxon>Paniceae</taxon>
        <taxon>Panicinae</taxon>
        <taxon>Panicum</taxon>
        <taxon>Panicum sect. Hiantes</taxon>
    </lineage>
</organism>
<protein>
    <submittedName>
        <fullName evidence="1">Uncharacterized protein</fullName>
    </submittedName>
</protein>
<comment type="caution">
    <text evidence="1">The sequence shown here is derived from an EMBL/GenBank/DDBJ whole genome shotgun (WGS) entry which is preliminary data.</text>
</comment>
<keyword evidence="2" id="KW-1185">Reference proteome</keyword>
<name>A0A8T0RUY0_PANVG</name>